<dbReference type="KEGG" id="ppn:Palpr_1057"/>
<name>E4T3B2_PALPW</name>
<keyword evidence="3" id="KW-1185">Reference proteome</keyword>
<evidence type="ECO:0000313" key="2">
    <source>
        <dbReference type="EMBL" id="ADQ79206.1"/>
    </source>
</evidence>
<protein>
    <submittedName>
        <fullName evidence="2">Uncharacterized protein</fullName>
    </submittedName>
</protein>
<evidence type="ECO:0000313" key="3">
    <source>
        <dbReference type="Proteomes" id="UP000008718"/>
    </source>
</evidence>
<dbReference type="HOGENOM" id="CLU_175138_0_0_10"/>
<organism evidence="2 3">
    <name type="scientific">Paludibacter propionicigenes (strain DSM 17365 / JCM 13257 / WB4)</name>
    <dbReference type="NCBI Taxonomy" id="694427"/>
    <lineage>
        <taxon>Bacteria</taxon>
        <taxon>Pseudomonadati</taxon>
        <taxon>Bacteroidota</taxon>
        <taxon>Bacteroidia</taxon>
        <taxon>Bacteroidales</taxon>
        <taxon>Paludibacteraceae</taxon>
        <taxon>Paludibacter</taxon>
    </lineage>
</organism>
<reference evidence="2 3" key="2">
    <citation type="journal article" date="2011" name="Stand. Genomic Sci.">
        <title>Complete genome sequence of Paludibacter propionicigenes type strain (WB4).</title>
        <authorList>
            <person name="Gronow S."/>
            <person name="Munk C."/>
            <person name="Lapidus A."/>
            <person name="Nolan M."/>
            <person name="Lucas S."/>
            <person name="Hammon N."/>
            <person name="Deshpande S."/>
            <person name="Cheng J.F."/>
            <person name="Tapia R."/>
            <person name="Han C."/>
            <person name="Goodwin L."/>
            <person name="Pitluck S."/>
            <person name="Liolios K."/>
            <person name="Ivanova N."/>
            <person name="Mavromatis K."/>
            <person name="Mikhailova N."/>
            <person name="Pati A."/>
            <person name="Chen A."/>
            <person name="Palaniappan K."/>
            <person name="Land M."/>
            <person name="Hauser L."/>
            <person name="Chang Y.J."/>
            <person name="Jeffries C.D."/>
            <person name="Brambilla E."/>
            <person name="Rohde M."/>
            <person name="Goker M."/>
            <person name="Detter J.C."/>
            <person name="Woyke T."/>
            <person name="Bristow J."/>
            <person name="Eisen J.A."/>
            <person name="Markowitz V."/>
            <person name="Hugenholtz P."/>
            <person name="Kyrpides N.C."/>
            <person name="Klenk H.P."/>
        </authorList>
    </citation>
    <scope>NUCLEOTIDE SEQUENCE [LARGE SCALE GENOMIC DNA]</scope>
    <source>
        <strain evidence="3">DSM 17365 / JCM 13257 / WB4</strain>
    </source>
</reference>
<dbReference type="OrthoDB" id="1144067at2"/>
<feature type="transmembrane region" description="Helical" evidence="1">
    <location>
        <begin position="29"/>
        <end position="46"/>
    </location>
</feature>
<keyword evidence="1" id="KW-0812">Transmembrane</keyword>
<dbReference type="Proteomes" id="UP000008718">
    <property type="component" value="Chromosome"/>
</dbReference>
<gene>
    <name evidence="2" type="ordered locus">Palpr_1057</name>
</gene>
<accession>E4T3B2</accession>
<dbReference type="eggNOG" id="ENOG5032S11">
    <property type="taxonomic scope" value="Bacteria"/>
</dbReference>
<keyword evidence="1" id="KW-0472">Membrane</keyword>
<dbReference type="EMBL" id="CP002345">
    <property type="protein sequence ID" value="ADQ79206.1"/>
    <property type="molecule type" value="Genomic_DNA"/>
</dbReference>
<keyword evidence="1" id="KW-1133">Transmembrane helix</keyword>
<dbReference type="RefSeq" id="WP_013444575.1">
    <property type="nucleotide sequence ID" value="NC_014734.1"/>
</dbReference>
<proteinExistence type="predicted"/>
<dbReference type="AlphaFoldDB" id="E4T3B2"/>
<reference key="1">
    <citation type="submission" date="2010-11" db="EMBL/GenBank/DDBJ databases">
        <title>The complete genome of Paludibacter propionicigenes DSM 17365.</title>
        <authorList>
            <consortium name="US DOE Joint Genome Institute (JGI-PGF)"/>
            <person name="Lucas S."/>
            <person name="Copeland A."/>
            <person name="Lapidus A."/>
            <person name="Bruce D."/>
            <person name="Goodwin L."/>
            <person name="Pitluck S."/>
            <person name="Kyrpides N."/>
            <person name="Mavromatis K."/>
            <person name="Ivanova N."/>
            <person name="Munk A.C."/>
            <person name="Brettin T."/>
            <person name="Detter J.C."/>
            <person name="Han C."/>
            <person name="Tapia R."/>
            <person name="Land M."/>
            <person name="Hauser L."/>
            <person name="Markowitz V."/>
            <person name="Cheng J.-F."/>
            <person name="Hugenholtz P."/>
            <person name="Woyke T."/>
            <person name="Wu D."/>
            <person name="Gronow S."/>
            <person name="Wellnitz S."/>
            <person name="Brambilla E."/>
            <person name="Klenk H.-P."/>
            <person name="Eisen J.A."/>
        </authorList>
    </citation>
    <scope>NUCLEOTIDE SEQUENCE</scope>
    <source>
        <strain>WB4</strain>
    </source>
</reference>
<dbReference type="STRING" id="694427.Palpr_1057"/>
<sequence>MKQKPSLLFCLIMDLLGSASYLLPGVGEWFDVLWAPISAFIFYRAFGGKTGKIGSIINFLEEVIPFTDIIPTFTLAYIYNRIKKQ</sequence>
<evidence type="ECO:0000256" key="1">
    <source>
        <dbReference type="SAM" id="Phobius"/>
    </source>
</evidence>
<feature type="transmembrane region" description="Helical" evidence="1">
    <location>
        <begin position="7"/>
        <end position="23"/>
    </location>
</feature>